<protein>
    <recommendedName>
        <fullName evidence="6">Transmembrane protein</fullName>
    </recommendedName>
</protein>
<keyword evidence="2" id="KW-0812">Transmembrane</keyword>
<keyword evidence="2" id="KW-0472">Membrane</keyword>
<name>A0ABR4CRV8_9HELO</name>
<feature type="transmembrane region" description="Helical" evidence="2">
    <location>
        <begin position="288"/>
        <end position="309"/>
    </location>
</feature>
<feature type="region of interest" description="Disordered" evidence="1">
    <location>
        <begin position="385"/>
        <end position="425"/>
    </location>
</feature>
<evidence type="ECO:0000256" key="1">
    <source>
        <dbReference type="SAM" id="MobiDB-lite"/>
    </source>
</evidence>
<feature type="region of interest" description="Disordered" evidence="1">
    <location>
        <begin position="180"/>
        <end position="204"/>
    </location>
</feature>
<evidence type="ECO:0000256" key="2">
    <source>
        <dbReference type="SAM" id="Phobius"/>
    </source>
</evidence>
<reference evidence="4 5" key="1">
    <citation type="journal article" date="2024" name="Commun. Biol.">
        <title>Comparative genomic analysis of thermophilic fungi reveals convergent evolutionary adaptations and gene losses.</title>
        <authorList>
            <person name="Steindorff A.S."/>
            <person name="Aguilar-Pontes M.V."/>
            <person name="Robinson A.J."/>
            <person name="Andreopoulos B."/>
            <person name="LaButti K."/>
            <person name="Kuo A."/>
            <person name="Mondo S."/>
            <person name="Riley R."/>
            <person name="Otillar R."/>
            <person name="Haridas S."/>
            <person name="Lipzen A."/>
            <person name="Grimwood J."/>
            <person name="Schmutz J."/>
            <person name="Clum A."/>
            <person name="Reid I.D."/>
            <person name="Moisan M.C."/>
            <person name="Butler G."/>
            <person name="Nguyen T.T.M."/>
            <person name="Dewar K."/>
            <person name="Conant G."/>
            <person name="Drula E."/>
            <person name="Henrissat B."/>
            <person name="Hansel C."/>
            <person name="Singer S."/>
            <person name="Hutchinson M.I."/>
            <person name="de Vries R.P."/>
            <person name="Natvig D.O."/>
            <person name="Powell A.J."/>
            <person name="Tsang A."/>
            <person name="Grigoriev I.V."/>
        </authorList>
    </citation>
    <scope>NUCLEOTIDE SEQUENCE [LARGE SCALE GENOMIC DNA]</scope>
    <source>
        <strain evidence="4 5">CBS 494.80</strain>
    </source>
</reference>
<evidence type="ECO:0000313" key="4">
    <source>
        <dbReference type="EMBL" id="KAL2072493.1"/>
    </source>
</evidence>
<sequence>MQTHAMILLLLSLVLGVAALGGLARESPISDVKFEDLPSIQMGTNTLVKYTAYIQDNVAPDVSLTDFSLLLLQTTVDEDGVIETENTFKLAEPLPGICIAVTEDQCRTNIEIHPRLVPGNESTTPVTFKLGNNTNHFPEPKWLFFCFAHKNLSIPGHKGRCLFYSDVFSISNATDDVAIVPSSTDTTPTRLTGGRDGRNHKRAPPFIPNGAMEVLYERIDLIVMENLQTVITAAPTATTRSSMETTMSMITTVTNSGETSTTTASAATTVAQAESISKDNGLSTATKVGIALGALAFVLILLILALLFLRRKHAKRSTQPEQVMLTRSMHTDSFSRNLITEKADSTASAAATPIDEPALLPMQRHSALSPYSPLPSLPYTGAAATIPRRKPTAATMASTVSRGLSTTSETTSSGARSPRSGDDSFEQYHDVVPIYGDARHVPQVFVGSSGTEAARGVQSPFLEEEGMTPEEVARLEEEERRIDAAIAEAERR</sequence>
<evidence type="ECO:0000256" key="3">
    <source>
        <dbReference type="SAM" id="SignalP"/>
    </source>
</evidence>
<organism evidence="4 5">
    <name type="scientific">Oculimacula yallundae</name>
    <dbReference type="NCBI Taxonomy" id="86028"/>
    <lineage>
        <taxon>Eukaryota</taxon>
        <taxon>Fungi</taxon>
        <taxon>Dikarya</taxon>
        <taxon>Ascomycota</taxon>
        <taxon>Pezizomycotina</taxon>
        <taxon>Leotiomycetes</taxon>
        <taxon>Helotiales</taxon>
        <taxon>Ploettnerulaceae</taxon>
        <taxon>Oculimacula</taxon>
    </lineage>
</organism>
<feature type="signal peptide" evidence="3">
    <location>
        <begin position="1"/>
        <end position="19"/>
    </location>
</feature>
<keyword evidence="2" id="KW-1133">Transmembrane helix</keyword>
<dbReference type="Proteomes" id="UP001595075">
    <property type="component" value="Unassembled WGS sequence"/>
</dbReference>
<evidence type="ECO:0000313" key="5">
    <source>
        <dbReference type="Proteomes" id="UP001595075"/>
    </source>
</evidence>
<keyword evidence="5" id="KW-1185">Reference proteome</keyword>
<dbReference type="EMBL" id="JAZHXI010000004">
    <property type="protein sequence ID" value="KAL2072493.1"/>
    <property type="molecule type" value="Genomic_DNA"/>
</dbReference>
<feature type="chain" id="PRO_5046738898" description="Transmembrane protein" evidence="3">
    <location>
        <begin position="20"/>
        <end position="492"/>
    </location>
</feature>
<feature type="compositionally biased region" description="Polar residues" evidence="1">
    <location>
        <begin position="181"/>
        <end position="190"/>
    </location>
</feature>
<evidence type="ECO:0008006" key="6">
    <source>
        <dbReference type="Google" id="ProtNLM"/>
    </source>
</evidence>
<comment type="caution">
    <text evidence="4">The sequence shown here is derived from an EMBL/GenBank/DDBJ whole genome shotgun (WGS) entry which is preliminary data.</text>
</comment>
<feature type="compositionally biased region" description="Polar residues" evidence="1">
    <location>
        <begin position="395"/>
        <end position="404"/>
    </location>
</feature>
<gene>
    <name evidence="4" type="ORF">VTL71DRAFT_11836</name>
</gene>
<keyword evidence="3" id="KW-0732">Signal</keyword>
<proteinExistence type="predicted"/>
<accession>A0ABR4CRV8</accession>